<evidence type="ECO:0000259" key="1">
    <source>
        <dbReference type="Pfam" id="PF08448"/>
    </source>
</evidence>
<evidence type="ECO:0000313" key="2">
    <source>
        <dbReference type="EMBL" id="GAO39127.1"/>
    </source>
</evidence>
<dbReference type="InterPro" id="IPR013656">
    <property type="entry name" value="PAS_4"/>
</dbReference>
<dbReference type="Pfam" id="PF08448">
    <property type="entry name" value="PAS_4"/>
    <property type="match status" value="1"/>
</dbReference>
<dbReference type="EMBL" id="BBWU01000025">
    <property type="protein sequence ID" value="GAO39127.1"/>
    <property type="molecule type" value="Genomic_DNA"/>
</dbReference>
<dbReference type="AlphaFoldDB" id="A0A0E9MMX0"/>
<proteinExistence type="predicted"/>
<dbReference type="STRING" id="1219043.SCH01S_25_01080"/>
<organism evidence="2 3">
    <name type="scientific">Sphingomonas changbaiensis NBRC 104936</name>
    <dbReference type="NCBI Taxonomy" id="1219043"/>
    <lineage>
        <taxon>Bacteria</taxon>
        <taxon>Pseudomonadati</taxon>
        <taxon>Pseudomonadota</taxon>
        <taxon>Alphaproteobacteria</taxon>
        <taxon>Sphingomonadales</taxon>
        <taxon>Sphingomonadaceae</taxon>
        <taxon>Sphingomonas</taxon>
    </lineage>
</organism>
<gene>
    <name evidence="2" type="ORF">SCH01S_25_01080</name>
</gene>
<dbReference type="Gene3D" id="3.30.450.20">
    <property type="entry name" value="PAS domain"/>
    <property type="match status" value="1"/>
</dbReference>
<sequence>MAQLIYREVYSGAPTPFLLMTPEFEIIDANDAYLAATMRQRDSLAGRDMFQAFPDNPAVPGADGVANLRQSLTEARASGSRQIMNVQRYDVIDPEGQWTKRYWRPVNWPVRDKAGTVLALVHHVIDVTSEALVRESFGTEMLFRRADAACEKSQLLREETRRGLERLRLRRRPSAR</sequence>
<feature type="domain" description="PAS fold-4" evidence="1">
    <location>
        <begin position="13"/>
        <end position="130"/>
    </location>
</feature>
<dbReference type="Proteomes" id="UP000033202">
    <property type="component" value="Unassembled WGS sequence"/>
</dbReference>
<evidence type="ECO:0000313" key="3">
    <source>
        <dbReference type="Proteomes" id="UP000033202"/>
    </source>
</evidence>
<protein>
    <recommendedName>
        <fullName evidence="1">PAS fold-4 domain-containing protein</fullName>
    </recommendedName>
</protein>
<accession>A0A0E9MMX0</accession>
<reference evidence="2 3" key="1">
    <citation type="submission" date="2015-04" db="EMBL/GenBank/DDBJ databases">
        <title>Whole genome shotgun sequence of Sphingomonas changbaiensis NBRC 104936.</title>
        <authorList>
            <person name="Katano-Makiyama Y."/>
            <person name="Hosoyama A."/>
            <person name="Hashimoto M."/>
            <person name="Noguchi M."/>
            <person name="Tsuchikane K."/>
            <person name="Ohji S."/>
            <person name="Yamazoe A."/>
            <person name="Ichikawa N."/>
            <person name="Kimura A."/>
            <person name="Fujita N."/>
        </authorList>
    </citation>
    <scope>NUCLEOTIDE SEQUENCE [LARGE SCALE GENOMIC DNA]</scope>
    <source>
        <strain evidence="2 3">NBRC 104936</strain>
    </source>
</reference>
<dbReference type="SUPFAM" id="SSF55785">
    <property type="entry name" value="PYP-like sensor domain (PAS domain)"/>
    <property type="match status" value="1"/>
</dbReference>
<comment type="caution">
    <text evidence="2">The sequence shown here is derived from an EMBL/GenBank/DDBJ whole genome shotgun (WGS) entry which is preliminary data.</text>
</comment>
<name>A0A0E9MMX0_9SPHN</name>
<keyword evidence="3" id="KW-1185">Reference proteome</keyword>
<dbReference type="RefSeq" id="WP_052733813.1">
    <property type="nucleotide sequence ID" value="NZ_BBWU01000025.1"/>
</dbReference>
<dbReference type="InterPro" id="IPR035965">
    <property type="entry name" value="PAS-like_dom_sf"/>
</dbReference>